<feature type="domain" description="Pyridoxamine 5'-phosphate oxidase Alr4036 family FMN-binding" evidence="2">
    <location>
        <begin position="12"/>
        <end position="129"/>
    </location>
</feature>
<reference evidence="3 4" key="1">
    <citation type="submission" date="2009-11" db="EMBL/GenBank/DDBJ databases">
        <title>Annotation of Allomyces macrogynus ATCC 38327.</title>
        <authorList>
            <consortium name="The Broad Institute Genome Sequencing Platform"/>
            <person name="Russ C."/>
            <person name="Cuomo C."/>
            <person name="Burger G."/>
            <person name="Gray M.W."/>
            <person name="Holland P.W.H."/>
            <person name="King N."/>
            <person name="Lang F.B.F."/>
            <person name="Roger A.J."/>
            <person name="Ruiz-Trillo I."/>
            <person name="Young S.K."/>
            <person name="Zeng Q."/>
            <person name="Gargeya S."/>
            <person name="Fitzgerald M."/>
            <person name="Haas B."/>
            <person name="Abouelleil A."/>
            <person name="Alvarado L."/>
            <person name="Arachchi H.M."/>
            <person name="Berlin A."/>
            <person name="Chapman S.B."/>
            <person name="Gearin G."/>
            <person name="Goldberg J."/>
            <person name="Griggs A."/>
            <person name="Gujja S."/>
            <person name="Hansen M."/>
            <person name="Heiman D."/>
            <person name="Howarth C."/>
            <person name="Larimer J."/>
            <person name="Lui A."/>
            <person name="MacDonald P.J.P."/>
            <person name="McCowen C."/>
            <person name="Montmayeur A."/>
            <person name="Murphy C."/>
            <person name="Neiman D."/>
            <person name="Pearson M."/>
            <person name="Priest M."/>
            <person name="Roberts A."/>
            <person name="Saif S."/>
            <person name="Shea T."/>
            <person name="Sisk P."/>
            <person name="Stolte C."/>
            <person name="Sykes S."/>
            <person name="Wortman J."/>
            <person name="Nusbaum C."/>
            <person name="Birren B."/>
        </authorList>
    </citation>
    <scope>NUCLEOTIDE SEQUENCE [LARGE SCALE GENOMIC DNA]</scope>
    <source>
        <strain evidence="3 4">ATCC 38327</strain>
    </source>
</reference>
<keyword evidence="4" id="KW-1185">Reference proteome</keyword>
<dbReference type="Gene3D" id="2.30.110.10">
    <property type="entry name" value="Electron Transport, Fmn-binding Protein, Chain A"/>
    <property type="match status" value="1"/>
</dbReference>
<feature type="signal peptide" evidence="1">
    <location>
        <begin position="1"/>
        <end position="20"/>
    </location>
</feature>
<sequence length="197" mass="20925">MAATAAAVTVIAWPTQLVRAFTENLASVSHTAKYLQLATIDPLLQVPRVRTVVFRGVLISPAPGTSSTSERIDAGPYAVRLVFVTDARSNKVAHLLDHGSRSGTAPTEACWYMPVTREQFRVSGAMAVILASPRGAAQRAQTLRAELWRSLSPAARAAYLAPQPGSYFPPGGPAPATTAPVAASLEAPQETFFRART</sequence>
<evidence type="ECO:0000313" key="3">
    <source>
        <dbReference type="EMBL" id="KNE58506.1"/>
    </source>
</evidence>
<dbReference type="Pfam" id="PF12766">
    <property type="entry name" value="Pyridox_oxase_2"/>
    <property type="match status" value="1"/>
</dbReference>
<name>A0A0L0S7V9_ALLM3</name>
<dbReference type="UniPathway" id="UPA01068">
    <property type="reaction ID" value="UER00304"/>
</dbReference>
<dbReference type="AlphaFoldDB" id="A0A0L0S7V9"/>
<accession>A0A0L0S7V9</accession>
<dbReference type="InterPro" id="IPR012349">
    <property type="entry name" value="Split_barrel_FMN-bd"/>
</dbReference>
<dbReference type="SUPFAM" id="SSF50475">
    <property type="entry name" value="FMN-binding split barrel"/>
    <property type="match status" value="1"/>
</dbReference>
<dbReference type="OrthoDB" id="434253at2759"/>
<dbReference type="STRING" id="578462.A0A0L0S7V9"/>
<dbReference type="Proteomes" id="UP000054350">
    <property type="component" value="Unassembled WGS sequence"/>
</dbReference>
<dbReference type="GO" id="GO:0010181">
    <property type="term" value="F:FMN binding"/>
    <property type="evidence" value="ECO:0007669"/>
    <property type="project" value="InterPro"/>
</dbReference>
<gene>
    <name evidence="3" type="ORF">AMAG_04074</name>
</gene>
<dbReference type="VEuPathDB" id="FungiDB:AMAG_04074"/>
<dbReference type="EMBL" id="GG745333">
    <property type="protein sequence ID" value="KNE58506.1"/>
    <property type="molecule type" value="Genomic_DNA"/>
</dbReference>
<organism evidence="3 4">
    <name type="scientific">Allomyces macrogynus (strain ATCC 38327)</name>
    <name type="common">Allomyces javanicus var. macrogynus</name>
    <dbReference type="NCBI Taxonomy" id="578462"/>
    <lineage>
        <taxon>Eukaryota</taxon>
        <taxon>Fungi</taxon>
        <taxon>Fungi incertae sedis</taxon>
        <taxon>Blastocladiomycota</taxon>
        <taxon>Blastocladiomycetes</taxon>
        <taxon>Blastocladiales</taxon>
        <taxon>Blastocladiaceae</taxon>
        <taxon>Allomyces</taxon>
    </lineage>
</organism>
<dbReference type="InterPro" id="IPR024624">
    <property type="entry name" value="Pyridox_Oxase_Alr4036_FMN-bd"/>
</dbReference>
<proteinExistence type="predicted"/>
<feature type="chain" id="PRO_5005547929" description="Pyridoxamine 5'-phosphate oxidase Alr4036 family FMN-binding domain-containing protein" evidence="1">
    <location>
        <begin position="21"/>
        <end position="197"/>
    </location>
</feature>
<evidence type="ECO:0000256" key="1">
    <source>
        <dbReference type="SAM" id="SignalP"/>
    </source>
</evidence>
<protein>
    <recommendedName>
        <fullName evidence="2">Pyridoxamine 5'-phosphate oxidase Alr4036 family FMN-binding domain-containing protein</fullName>
    </recommendedName>
</protein>
<keyword evidence="1" id="KW-0732">Signal</keyword>
<dbReference type="PANTHER" id="PTHR28243:SF1">
    <property type="entry name" value="PYRIDOXAMINE 5'-PHOSPHATE OXIDASE ALR4036 FAMILY FMN-BINDING DOMAIN-CONTAINING PROTEIN"/>
    <property type="match status" value="1"/>
</dbReference>
<evidence type="ECO:0000259" key="2">
    <source>
        <dbReference type="Pfam" id="PF12766"/>
    </source>
</evidence>
<dbReference type="PANTHER" id="PTHR28243">
    <property type="entry name" value="AGL049CP"/>
    <property type="match status" value="1"/>
</dbReference>
<evidence type="ECO:0000313" key="4">
    <source>
        <dbReference type="Proteomes" id="UP000054350"/>
    </source>
</evidence>
<reference evidence="4" key="2">
    <citation type="submission" date="2009-11" db="EMBL/GenBank/DDBJ databases">
        <title>The Genome Sequence of Allomyces macrogynus strain ATCC 38327.</title>
        <authorList>
            <consortium name="The Broad Institute Genome Sequencing Platform"/>
            <person name="Russ C."/>
            <person name="Cuomo C."/>
            <person name="Shea T."/>
            <person name="Young S.K."/>
            <person name="Zeng Q."/>
            <person name="Koehrsen M."/>
            <person name="Haas B."/>
            <person name="Borodovsky M."/>
            <person name="Guigo R."/>
            <person name="Alvarado L."/>
            <person name="Berlin A."/>
            <person name="Borenstein D."/>
            <person name="Chen Z."/>
            <person name="Engels R."/>
            <person name="Freedman E."/>
            <person name="Gellesch M."/>
            <person name="Goldberg J."/>
            <person name="Griggs A."/>
            <person name="Gujja S."/>
            <person name="Heiman D."/>
            <person name="Hepburn T."/>
            <person name="Howarth C."/>
            <person name="Jen D."/>
            <person name="Larson L."/>
            <person name="Lewis B."/>
            <person name="Mehta T."/>
            <person name="Park D."/>
            <person name="Pearson M."/>
            <person name="Roberts A."/>
            <person name="Saif S."/>
            <person name="Shenoy N."/>
            <person name="Sisk P."/>
            <person name="Stolte C."/>
            <person name="Sykes S."/>
            <person name="Walk T."/>
            <person name="White J."/>
            <person name="Yandava C."/>
            <person name="Burger G."/>
            <person name="Gray M.W."/>
            <person name="Holland P.W.H."/>
            <person name="King N."/>
            <person name="Lang F.B.F."/>
            <person name="Roger A.J."/>
            <person name="Ruiz-Trillo I."/>
            <person name="Lander E."/>
            <person name="Nusbaum C."/>
        </authorList>
    </citation>
    <scope>NUCLEOTIDE SEQUENCE [LARGE SCALE GENOMIC DNA]</scope>
    <source>
        <strain evidence="4">ATCC 38327</strain>
    </source>
</reference>